<dbReference type="AlphaFoldDB" id="X0TN10"/>
<organism evidence="1">
    <name type="scientific">marine sediment metagenome</name>
    <dbReference type="NCBI Taxonomy" id="412755"/>
    <lineage>
        <taxon>unclassified sequences</taxon>
        <taxon>metagenomes</taxon>
        <taxon>ecological metagenomes</taxon>
    </lineage>
</organism>
<accession>X0TN10</accession>
<evidence type="ECO:0000313" key="1">
    <source>
        <dbReference type="EMBL" id="GAF89507.1"/>
    </source>
</evidence>
<protein>
    <submittedName>
        <fullName evidence="1">Uncharacterized protein</fullName>
    </submittedName>
</protein>
<gene>
    <name evidence="1" type="ORF">S01H1_20747</name>
</gene>
<proteinExistence type="predicted"/>
<dbReference type="InterPro" id="IPR015422">
    <property type="entry name" value="PyrdxlP-dep_Trfase_small"/>
</dbReference>
<sequence>YFNFAFRYEKKYFKNLHVSKFRKALSAELSLDIQPCYEPLNNCQFYRPLSKKRYNINPEYFKKINPLRFSLPACENAFKNESITFHHSVLLAEKEDMNDILNAIVKIKENVDELL</sequence>
<dbReference type="Gene3D" id="3.90.1150.10">
    <property type="entry name" value="Aspartate Aminotransferase, domain 1"/>
    <property type="match status" value="1"/>
</dbReference>
<dbReference type="EMBL" id="BARS01011401">
    <property type="protein sequence ID" value="GAF89507.1"/>
    <property type="molecule type" value="Genomic_DNA"/>
</dbReference>
<feature type="non-terminal residue" evidence="1">
    <location>
        <position position="1"/>
    </location>
</feature>
<comment type="caution">
    <text evidence="1">The sequence shown here is derived from an EMBL/GenBank/DDBJ whole genome shotgun (WGS) entry which is preliminary data.</text>
</comment>
<reference evidence="1" key="1">
    <citation type="journal article" date="2014" name="Front. Microbiol.">
        <title>High frequency of phylogenetically diverse reductive dehalogenase-homologous genes in deep subseafloor sedimentary metagenomes.</title>
        <authorList>
            <person name="Kawai M."/>
            <person name="Futagami T."/>
            <person name="Toyoda A."/>
            <person name="Takaki Y."/>
            <person name="Nishi S."/>
            <person name="Hori S."/>
            <person name="Arai W."/>
            <person name="Tsubouchi T."/>
            <person name="Morono Y."/>
            <person name="Uchiyama I."/>
            <person name="Ito T."/>
            <person name="Fujiyama A."/>
            <person name="Inagaki F."/>
            <person name="Takami H."/>
        </authorList>
    </citation>
    <scope>NUCLEOTIDE SEQUENCE</scope>
    <source>
        <strain evidence="1">Expedition CK06-06</strain>
    </source>
</reference>
<name>X0TN10_9ZZZZ</name>